<feature type="transmembrane region" description="Helical" evidence="1">
    <location>
        <begin position="30"/>
        <end position="52"/>
    </location>
</feature>
<keyword evidence="1" id="KW-1133">Transmembrane helix</keyword>
<dbReference type="EMBL" id="FUZA01000002">
    <property type="protein sequence ID" value="SKB76022.1"/>
    <property type="molecule type" value="Genomic_DNA"/>
</dbReference>
<protein>
    <submittedName>
        <fullName evidence="2">Uncharacterized protein</fullName>
    </submittedName>
</protein>
<evidence type="ECO:0000256" key="1">
    <source>
        <dbReference type="SAM" id="Phobius"/>
    </source>
</evidence>
<keyword evidence="1" id="KW-0472">Membrane</keyword>
<organism evidence="2 3">
    <name type="scientific">Dyadobacter psychrophilus</name>
    <dbReference type="NCBI Taxonomy" id="651661"/>
    <lineage>
        <taxon>Bacteria</taxon>
        <taxon>Pseudomonadati</taxon>
        <taxon>Bacteroidota</taxon>
        <taxon>Cytophagia</taxon>
        <taxon>Cytophagales</taxon>
        <taxon>Spirosomataceae</taxon>
        <taxon>Dyadobacter</taxon>
    </lineage>
</organism>
<proteinExistence type="predicted"/>
<name>A0A1T5DW85_9BACT</name>
<evidence type="ECO:0000313" key="3">
    <source>
        <dbReference type="Proteomes" id="UP000190897"/>
    </source>
</evidence>
<gene>
    <name evidence="2" type="ORF">SAMN05660293_01960</name>
</gene>
<sequence length="53" mass="5863">MINIQTYLPGKMQNARLNADVQTGTKLNGMFRYLSTFSLMSSFASLASLFVAL</sequence>
<evidence type="ECO:0000313" key="2">
    <source>
        <dbReference type="EMBL" id="SKB76022.1"/>
    </source>
</evidence>
<dbReference type="AlphaFoldDB" id="A0A1T5DW85"/>
<reference evidence="3" key="1">
    <citation type="submission" date="2017-02" db="EMBL/GenBank/DDBJ databases">
        <authorList>
            <person name="Varghese N."/>
            <person name="Submissions S."/>
        </authorList>
    </citation>
    <scope>NUCLEOTIDE SEQUENCE [LARGE SCALE GENOMIC DNA]</scope>
    <source>
        <strain evidence="3">DSM 22270</strain>
    </source>
</reference>
<accession>A0A1T5DW85</accession>
<dbReference type="Proteomes" id="UP000190897">
    <property type="component" value="Unassembled WGS sequence"/>
</dbReference>
<keyword evidence="1" id="KW-0812">Transmembrane</keyword>
<keyword evidence="3" id="KW-1185">Reference proteome</keyword>